<name>A0A6C0EW94_9ZZZZ</name>
<proteinExistence type="predicted"/>
<sequence length="159" mass="18214">MSFASSSTATHTSHNGCNNENNNIINNQISPDRSKNNTNTNTNNTPNNVKLHLVMSCDVFWDYETDVLVNRALFHPKFTNRPEEEAFGALSQFLCFQMKQHIEDALISEGRRHMLPDLERVYPKFHIHGQTVHEILYPNDPTNSDHCRGDGKIFICTHC</sequence>
<feature type="compositionally biased region" description="Low complexity" evidence="1">
    <location>
        <begin position="1"/>
        <end position="29"/>
    </location>
</feature>
<feature type="compositionally biased region" description="Low complexity" evidence="1">
    <location>
        <begin position="36"/>
        <end position="47"/>
    </location>
</feature>
<dbReference type="EMBL" id="MN738957">
    <property type="protein sequence ID" value="QHT33032.1"/>
    <property type="molecule type" value="Genomic_DNA"/>
</dbReference>
<dbReference type="AlphaFoldDB" id="A0A6C0EW94"/>
<protein>
    <submittedName>
        <fullName evidence="2">Uncharacterized protein</fullName>
    </submittedName>
</protein>
<reference evidence="2" key="1">
    <citation type="journal article" date="2020" name="Nature">
        <title>Giant virus diversity and host interactions through global metagenomics.</title>
        <authorList>
            <person name="Schulz F."/>
            <person name="Roux S."/>
            <person name="Paez-Espino D."/>
            <person name="Jungbluth S."/>
            <person name="Walsh D.A."/>
            <person name="Denef V.J."/>
            <person name="McMahon K.D."/>
            <person name="Konstantinidis K.T."/>
            <person name="Eloe-Fadrosh E.A."/>
            <person name="Kyrpides N.C."/>
            <person name="Woyke T."/>
        </authorList>
    </citation>
    <scope>NUCLEOTIDE SEQUENCE</scope>
    <source>
        <strain evidence="2">GVMAG-M-3300009161-34</strain>
    </source>
</reference>
<evidence type="ECO:0000256" key="1">
    <source>
        <dbReference type="SAM" id="MobiDB-lite"/>
    </source>
</evidence>
<organism evidence="2">
    <name type="scientific">viral metagenome</name>
    <dbReference type="NCBI Taxonomy" id="1070528"/>
    <lineage>
        <taxon>unclassified sequences</taxon>
        <taxon>metagenomes</taxon>
        <taxon>organismal metagenomes</taxon>
    </lineage>
</organism>
<accession>A0A6C0EW94</accession>
<feature type="region of interest" description="Disordered" evidence="1">
    <location>
        <begin position="1"/>
        <end position="47"/>
    </location>
</feature>
<evidence type="ECO:0000313" key="2">
    <source>
        <dbReference type="EMBL" id="QHT33032.1"/>
    </source>
</evidence>